<feature type="chain" id="PRO_5025092660" description="Carbonic anhydrase" evidence="10">
    <location>
        <begin position="27"/>
        <end position="259"/>
    </location>
</feature>
<dbReference type="SMART" id="SM01057">
    <property type="entry name" value="Carb_anhydrase"/>
    <property type="match status" value="1"/>
</dbReference>
<sequence length="259" mass="29537">MKTLKYLVLTSTFLFFSSIVATTLFAESDEHNKPEHWSYEGECGPEHWGDLIHKNCKCKLGDMQSPIGISTTQKAKLDSINFHYYATPLKIINNGHTMQINYGCGSSISIGNKRYELIQFHFHCPSEHKIHGKSYDMEAHLVHKGAHGELAVIAVFMEEGKENDFIKTLWSNFPKEQGKEYAHTDLKINANQILPKNTAAYYTYHGSLTTPPCSEIVNWFVLKTPIQVSKAELEKFASIFKRDARPIQPQHGRIVKESY</sequence>
<keyword evidence="13" id="KW-1185">Reference proteome</keyword>
<evidence type="ECO:0000256" key="2">
    <source>
        <dbReference type="ARBA" id="ARBA00002904"/>
    </source>
</evidence>
<keyword evidence="7 10" id="KW-0862">Zinc</keyword>
<evidence type="ECO:0000313" key="12">
    <source>
        <dbReference type="EMBL" id="GAB63226.1"/>
    </source>
</evidence>
<dbReference type="GO" id="GO:0008270">
    <property type="term" value="F:zinc ion binding"/>
    <property type="evidence" value="ECO:0007669"/>
    <property type="project" value="UniProtKB-UniRule"/>
</dbReference>
<comment type="function">
    <text evidence="2 10">Reversible hydration of carbon dioxide.</text>
</comment>
<evidence type="ECO:0000256" key="4">
    <source>
        <dbReference type="ARBA" id="ARBA00012925"/>
    </source>
</evidence>
<keyword evidence="8 10" id="KW-0456">Lyase</keyword>
<evidence type="ECO:0000256" key="5">
    <source>
        <dbReference type="ARBA" id="ARBA00014628"/>
    </source>
</evidence>
<evidence type="ECO:0000256" key="6">
    <source>
        <dbReference type="ARBA" id="ARBA00022723"/>
    </source>
</evidence>
<dbReference type="AlphaFoldDB" id="I3IND1"/>
<dbReference type="InterPro" id="IPR023561">
    <property type="entry name" value="Carbonic_anhydrase_a-class"/>
</dbReference>
<evidence type="ECO:0000256" key="7">
    <source>
        <dbReference type="ARBA" id="ARBA00022833"/>
    </source>
</evidence>
<feature type="domain" description="Alpha-carbonic anhydrase" evidence="11">
    <location>
        <begin position="35"/>
        <end position="259"/>
    </location>
</feature>
<gene>
    <name evidence="12" type="ORF">KSU1_C1630</name>
</gene>
<dbReference type="InterPro" id="IPR001148">
    <property type="entry name" value="CA_dom"/>
</dbReference>
<feature type="signal peptide" evidence="10">
    <location>
        <begin position="1"/>
        <end position="26"/>
    </location>
</feature>
<evidence type="ECO:0000256" key="9">
    <source>
        <dbReference type="ARBA" id="ARBA00048348"/>
    </source>
</evidence>
<comment type="cofactor">
    <cofactor evidence="1 10">
        <name>Zn(2+)</name>
        <dbReference type="ChEBI" id="CHEBI:29105"/>
    </cofactor>
</comment>
<dbReference type="PANTHER" id="PTHR18952:SF265">
    <property type="entry name" value="CARBONIC ANHYDRASE"/>
    <property type="match status" value="1"/>
</dbReference>
<evidence type="ECO:0000313" key="13">
    <source>
        <dbReference type="Proteomes" id="UP000002985"/>
    </source>
</evidence>
<dbReference type="GO" id="GO:0004089">
    <property type="term" value="F:carbonate dehydratase activity"/>
    <property type="evidence" value="ECO:0007669"/>
    <property type="project" value="UniProtKB-UniRule"/>
</dbReference>
<dbReference type="EMBL" id="BAFH01000003">
    <property type="protein sequence ID" value="GAB63226.1"/>
    <property type="molecule type" value="Genomic_DNA"/>
</dbReference>
<dbReference type="Proteomes" id="UP000002985">
    <property type="component" value="Unassembled WGS sequence"/>
</dbReference>
<dbReference type="PROSITE" id="PS51144">
    <property type="entry name" value="ALPHA_CA_2"/>
    <property type="match status" value="1"/>
</dbReference>
<evidence type="ECO:0000256" key="1">
    <source>
        <dbReference type="ARBA" id="ARBA00001947"/>
    </source>
</evidence>
<dbReference type="InterPro" id="IPR041891">
    <property type="entry name" value="Alpha_CA_prokaryot-like"/>
</dbReference>
<dbReference type="PROSITE" id="PS00162">
    <property type="entry name" value="ALPHA_CA_1"/>
    <property type="match status" value="1"/>
</dbReference>
<evidence type="ECO:0000259" key="11">
    <source>
        <dbReference type="PROSITE" id="PS51144"/>
    </source>
</evidence>
<dbReference type="OrthoDB" id="5327615at2"/>
<dbReference type="CDD" id="cd03124">
    <property type="entry name" value="alpha_CA_prokaryotic_like"/>
    <property type="match status" value="1"/>
</dbReference>
<dbReference type="PANTHER" id="PTHR18952">
    <property type="entry name" value="CARBONIC ANHYDRASE"/>
    <property type="match status" value="1"/>
</dbReference>
<dbReference type="Gene3D" id="3.10.200.10">
    <property type="entry name" value="Alpha carbonic anhydrase"/>
    <property type="match status" value="1"/>
</dbReference>
<evidence type="ECO:0000256" key="8">
    <source>
        <dbReference type="ARBA" id="ARBA00023239"/>
    </source>
</evidence>
<keyword evidence="10" id="KW-0732">Signal</keyword>
<organism evidence="12 13">
    <name type="scientific">Candidatus Jettenia caeni</name>
    <dbReference type="NCBI Taxonomy" id="247490"/>
    <lineage>
        <taxon>Bacteria</taxon>
        <taxon>Pseudomonadati</taxon>
        <taxon>Planctomycetota</taxon>
        <taxon>Candidatus Brocadiia</taxon>
        <taxon>Candidatus Brocadiales</taxon>
        <taxon>Candidatus Brocadiaceae</taxon>
        <taxon>Candidatus Jettenia</taxon>
    </lineage>
</organism>
<protein>
    <recommendedName>
        <fullName evidence="5 10">Carbonic anhydrase</fullName>
        <ecNumber evidence="4 10">4.2.1.1</ecNumber>
    </recommendedName>
</protein>
<dbReference type="STRING" id="247490.KSU1_C1630"/>
<dbReference type="EC" id="4.2.1.1" evidence="4 10"/>
<keyword evidence="6 10" id="KW-0479">Metal-binding</keyword>
<reference evidence="12 13" key="1">
    <citation type="journal article" date="2012" name="FEBS Lett.">
        <title>Anammox organism KSU-1 expresses a NirK-type copper-containing nitrite reductase instead of a NirS-type with cytochrome cd1.</title>
        <authorList>
            <person name="Hira D."/>
            <person name="Toh H."/>
            <person name="Migita C.T."/>
            <person name="Okubo H."/>
            <person name="Nishiyama T."/>
            <person name="Hattori M."/>
            <person name="Furukawa K."/>
            <person name="Fujii T."/>
        </authorList>
    </citation>
    <scope>NUCLEOTIDE SEQUENCE [LARGE SCALE GENOMIC DNA]</scope>
</reference>
<evidence type="ECO:0000256" key="3">
    <source>
        <dbReference type="ARBA" id="ARBA00010718"/>
    </source>
</evidence>
<name>I3IND1_9BACT</name>
<accession>I3IND1</accession>
<proteinExistence type="inferred from homology"/>
<dbReference type="InterPro" id="IPR036398">
    <property type="entry name" value="CA_dom_sf"/>
</dbReference>
<dbReference type="InterPro" id="IPR018338">
    <property type="entry name" value="Carbonic_anhydrase_a-class_CS"/>
</dbReference>
<dbReference type="Pfam" id="PF00194">
    <property type="entry name" value="Carb_anhydrase"/>
    <property type="match status" value="1"/>
</dbReference>
<evidence type="ECO:0000256" key="10">
    <source>
        <dbReference type="RuleBase" id="RU367011"/>
    </source>
</evidence>
<dbReference type="SUPFAM" id="SSF51069">
    <property type="entry name" value="Carbonic anhydrase"/>
    <property type="match status" value="1"/>
</dbReference>
<comment type="caution">
    <text evidence="12">The sequence shown here is derived from an EMBL/GenBank/DDBJ whole genome shotgun (WGS) entry which is preliminary data.</text>
</comment>
<comment type="similarity">
    <text evidence="3 10">Belongs to the alpha-carbonic anhydrase family.</text>
</comment>
<dbReference type="eggNOG" id="COG3338">
    <property type="taxonomic scope" value="Bacteria"/>
</dbReference>
<comment type="catalytic activity">
    <reaction evidence="9 10">
        <text>hydrogencarbonate + H(+) = CO2 + H2O</text>
        <dbReference type="Rhea" id="RHEA:10748"/>
        <dbReference type="ChEBI" id="CHEBI:15377"/>
        <dbReference type="ChEBI" id="CHEBI:15378"/>
        <dbReference type="ChEBI" id="CHEBI:16526"/>
        <dbReference type="ChEBI" id="CHEBI:17544"/>
        <dbReference type="EC" id="4.2.1.1"/>
    </reaction>
</comment>